<dbReference type="Pfam" id="PF22936">
    <property type="entry name" value="Pol_BBD"/>
    <property type="match status" value="1"/>
</dbReference>
<comment type="caution">
    <text evidence="4">The sequence shown here is derived from an EMBL/GenBank/DDBJ whole genome shotgun (WGS) entry which is preliminary data.</text>
</comment>
<dbReference type="Pfam" id="PF13976">
    <property type="entry name" value="gag_pre-integrs"/>
    <property type="match status" value="1"/>
</dbReference>
<dbReference type="InterPro" id="IPR054722">
    <property type="entry name" value="PolX-like_BBD"/>
</dbReference>
<reference evidence="4" key="1">
    <citation type="journal article" date="2022" name="Int. J. Mol. Sci.">
        <title>Draft Genome of Tanacetum Coccineum: Genomic Comparison of Closely Related Tanacetum-Family Plants.</title>
        <authorList>
            <person name="Yamashiro T."/>
            <person name="Shiraishi A."/>
            <person name="Nakayama K."/>
            <person name="Satake H."/>
        </authorList>
    </citation>
    <scope>NUCLEOTIDE SEQUENCE</scope>
</reference>
<keyword evidence="1" id="KW-0378">Hydrolase</keyword>
<feature type="domain" description="GAG-pre-integrase" evidence="2">
    <location>
        <begin position="113"/>
        <end position="181"/>
    </location>
</feature>
<sequence length="218" mass="24427">ICLGVDLEPDEWIKDSGCSKHMTGNRKLFSTYKAYNGSNVIFGSNLCGNIIGKGTISNDSLKIDNVEHVDNLGFNLLSIGQICDNKCRVTFSEHDSEITKDGKVIGRGIRKKGLYVIKLGNKPKDKICLATIDENSTLWHRRLGHANMRLIQSLASKELVRNLPKLRFDQHFCDVCKIGKQTHVSHKAKNIVLTTRCLELLHMDLFGPSTVWSYGGNR</sequence>
<accession>A0ABQ4WUR4</accession>
<evidence type="ECO:0000259" key="2">
    <source>
        <dbReference type="Pfam" id="PF13976"/>
    </source>
</evidence>
<dbReference type="InterPro" id="IPR039537">
    <property type="entry name" value="Retrotran_Ty1/copia-like"/>
</dbReference>
<proteinExistence type="predicted"/>
<dbReference type="PANTHER" id="PTHR42648:SF32">
    <property type="entry name" value="RIBONUCLEASE H-LIKE DOMAIN, GAG-PRE-INTEGRASE DOMAIN PROTEIN-RELATED"/>
    <property type="match status" value="1"/>
</dbReference>
<dbReference type="Proteomes" id="UP001151760">
    <property type="component" value="Unassembled WGS sequence"/>
</dbReference>
<name>A0ABQ4WUR4_9ASTR</name>
<evidence type="ECO:0000259" key="3">
    <source>
        <dbReference type="Pfam" id="PF22936"/>
    </source>
</evidence>
<evidence type="ECO:0000256" key="1">
    <source>
        <dbReference type="ARBA" id="ARBA00022670"/>
    </source>
</evidence>
<dbReference type="InterPro" id="IPR025724">
    <property type="entry name" value="GAG-pre-integrase_dom"/>
</dbReference>
<reference evidence="4" key="2">
    <citation type="submission" date="2022-01" db="EMBL/GenBank/DDBJ databases">
        <authorList>
            <person name="Yamashiro T."/>
            <person name="Shiraishi A."/>
            <person name="Satake H."/>
            <person name="Nakayama K."/>
        </authorList>
    </citation>
    <scope>NUCLEOTIDE SEQUENCE</scope>
</reference>
<organism evidence="4 5">
    <name type="scientific">Tanacetum coccineum</name>
    <dbReference type="NCBI Taxonomy" id="301880"/>
    <lineage>
        <taxon>Eukaryota</taxon>
        <taxon>Viridiplantae</taxon>
        <taxon>Streptophyta</taxon>
        <taxon>Embryophyta</taxon>
        <taxon>Tracheophyta</taxon>
        <taxon>Spermatophyta</taxon>
        <taxon>Magnoliopsida</taxon>
        <taxon>eudicotyledons</taxon>
        <taxon>Gunneridae</taxon>
        <taxon>Pentapetalae</taxon>
        <taxon>asterids</taxon>
        <taxon>campanulids</taxon>
        <taxon>Asterales</taxon>
        <taxon>Asteraceae</taxon>
        <taxon>Asteroideae</taxon>
        <taxon>Anthemideae</taxon>
        <taxon>Anthemidinae</taxon>
        <taxon>Tanacetum</taxon>
    </lineage>
</organism>
<feature type="domain" description="Retrovirus-related Pol polyprotein from transposon TNT 1-94-like beta-barrel" evidence="3">
    <location>
        <begin position="12"/>
        <end position="86"/>
    </location>
</feature>
<keyword evidence="5" id="KW-1185">Reference proteome</keyword>
<evidence type="ECO:0000313" key="4">
    <source>
        <dbReference type="EMBL" id="GJS56553.1"/>
    </source>
</evidence>
<protein>
    <submittedName>
        <fullName evidence="4">Retrovirus-related pol polyprotein from transposon TNT 1-94</fullName>
    </submittedName>
</protein>
<keyword evidence="1" id="KW-0645">Protease</keyword>
<feature type="non-terminal residue" evidence="4">
    <location>
        <position position="1"/>
    </location>
</feature>
<gene>
    <name evidence="4" type="ORF">Tco_0629915</name>
</gene>
<evidence type="ECO:0000313" key="5">
    <source>
        <dbReference type="Proteomes" id="UP001151760"/>
    </source>
</evidence>
<dbReference type="EMBL" id="BQNB010008944">
    <property type="protein sequence ID" value="GJS56553.1"/>
    <property type="molecule type" value="Genomic_DNA"/>
</dbReference>
<dbReference type="PANTHER" id="PTHR42648">
    <property type="entry name" value="TRANSPOSASE, PUTATIVE-RELATED"/>
    <property type="match status" value="1"/>
</dbReference>